<proteinExistence type="predicted"/>
<evidence type="ECO:0000256" key="2">
    <source>
        <dbReference type="ARBA" id="ARBA00022803"/>
    </source>
</evidence>
<dbReference type="Proteomes" id="UP001271769">
    <property type="component" value="Unassembled WGS sequence"/>
</dbReference>
<organism evidence="5 6">
    <name type="scientific">Dongia rigui</name>
    <dbReference type="NCBI Taxonomy" id="940149"/>
    <lineage>
        <taxon>Bacteria</taxon>
        <taxon>Pseudomonadati</taxon>
        <taxon>Pseudomonadota</taxon>
        <taxon>Alphaproteobacteria</taxon>
        <taxon>Rhodospirillales</taxon>
        <taxon>Dongiaceae</taxon>
        <taxon>Dongia</taxon>
    </lineage>
</organism>
<accession>A0ABU5DXR3</accession>
<dbReference type="SUPFAM" id="SSF48452">
    <property type="entry name" value="TPR-like"/>
    <property type="match status" value="1"/>
</dbReference>
<dbReference type="Gene3D" id="1.25.40.10">
    <property type="entry name" value="Tetratricopeptide repeat domain"/>
    <property type="match status" value="2"/>
</dbReference>
<evidence type="ECO:0000256" key="1">
    <source>
        <dbReference type="ARBA" id="ARBA00022737"/>
    </source>
</evidence>
<gene>
    <name evidence="5" type="ORF">SMD31_09190</name>
</gene>
<evidence type="ECO:0000256" key="3">
    <source>
        <dbReference type="PROSITE-ProRule" id="PRU00339"/>
    </source>
</evidence>
<dbReference type="PROSITE" id="PS50005">
    <property type="entry name" value="TPR"/>
    <property type="match status" value="1"/>
</dbReference>
<dbReference type="InterPro" id="IPR011990">
    <property type="entry name" value="TPR-like_helical_dom_sf"/>
</dbReference>
<reference evidence="5 6" key="1">
    <citation type="journal article" date="2013" name="Antonie Van Leeuwenhoek">
        <title>Dongia rigui sp. nov., isolated from freshwater of a large wetland in Korea.</title>
        <authorList>
            <person name="Baik K.S."/>
            <person name="Hwang Y.M."/>
            <person name="Choi J.S."/>
            <person name="Kwon J."/>
            <person name="Seong C.N."/>
        </authorList>
    </citation>
    <scope>NUCLEOTIDE SEQUENCE [LARGE SCALE GENOMIC DNA]</scope>
    <source>
        <strain evidence="5 6">04SU4-P</strain>
    </source>
</reference>
<keyword evidence="1" id="KW-0677">Repeat</keyword>
<comment type="caution">
    <text evidence="5">The sequence shown here is derived from an EMBL/GenBank/DDBJ whole genome shotgun (WGS) entry which is preliminary data.</text>
</comment>
<evidence type="ECO:0000313" key="5">
    <source>
        <dbReference type="EMBL" id="MDY0872097.1"/>
    </source>
</evidence>
<feature type="chain" id="PRO_5046786645" evidence="4">
    <location>
        <begin position="23"/>
        <end position="255"/>
    </location>
</feature>
<feature type="repeat" description="TPR" evidence="3">
    <location>
        <begin position="204"/>
        <end position="237"/>
    </location>
</feature>
<dbReference type="InterPro" id="IPR050498">
    <property type="entry name" value="Ycf3"/>
</dbReference>
<keyword evidence="4" id="KW-0732">Signal</keyword>
<sequence>MRRQVIIAGLLAAGILAQPAHAQDKLTSAENEQQYAACMALVDQNPTDALESAVQWEKQGGGDAAEHCQALAMIGLKQYEDAGVLLERIAETMPQVKAPVASEVFGQAAYAWMLAGKTQRALHDLNQGITLSPKNVELLIDRARLYGESGMYFEALDDLNTAADLAPNRPDIYAYRASAYISLSQLDIAADNLDQALLIAADFPQALLERGRLHALNGEKEEARKDFMRVLTVAPKTDVAAAAQLQLEKLDLKAE</sequence>
<name>A0ABU5DXR3_9PROT</name>
<dbReference type="Pfam" id="PF13181">
    <property type="entry name" value="TPR_8"/>
    <property type="match status" value="1"/>
</dbReference>
<protein>
    <submittedName>
        <fullName evidence="5">Tetratricopeptide repeat protein</fullName>
    </submittedName>
</protein>
<keyword evidence="6" id="KW-1185">Reference proteome</keyword>
<evidence type="ECO:0000256" key="4">
    <source>
        <dbReference type="SAM" id="SignalP"/>
    </source>
</evidence>
<feature type="signal peptide" evidence="4">
    <location>
        <begin position="1"/>
        <end position="22"/>
    </location>
</feature>
<dbReference type="PANTHER" id="PTHR44858:SF1">
    <property type="entry name" value="UDP-N-ACETYLGLUCOSAMINE--PEPTIDE N-ACETYLGLUCOSAMINYLTRANSFERASE SPINDLY-RELATED"/>
    <property type="match status" value="1"/>
</dbReference>
<dbReference type="EMBL" id="JAXCLX010000001">
    <property type="protein sequence ID" value="MDY0872097.1"/>
    <property type="molecule type" value="Genomic_DNA"/>
</dbReference>
<dbReference type="InterPro" id="IPR019734">
    <property type="entry name" value="TPR_rpt"/>
</dbReference>
<dbReference type="PANTHER" id="PTHR44858">
    <property type="entry name" value="TETRATRICOPEPTIDE REPEAT PROTEIN 6"/>
    <property type="match status" value="1"/>
</dbReference>
<dbReference type="SMART" id="SM00028">
    <property type="entry name" value="TPR"/>
    <property type="match status" value="4"/>
</dbReference>
<evidence type="ECO:0000313" key="6">
    <source>
        <dbReference type="Proteomes" id="UP001271769"/>
    </source>
</evidence>
<dbReference type="RefSeq" id="WP_320500515.1">
    <property type="nucleotide sequence ID" value="NZ_JAXCLX010000001.1"/>
</dbReference>
<keyword evidence="2 3" id="KW-0802">TPR repeat</keyword>